<accession>A0A6J7IU04</accession>
<dbReference type="EMBL" id="CAFBNB010000161">
    <property type="protein sequence ID" value="CAB4934708.1"/>
    <property type="molecule type" value="Genomic_DNA"/>
</dbReference>
<protein>
    <submittedName>
        <fullName evidence="1">Unannotated protein</fullName>
    </submittedName>
</protein>
<proteinExistence type="predicted"/>
<dbReference type="AlphaFoldDB" id="A0A6J7IU04"/>
<organism evidence="1">
    <name type="scientific">freshwater metagenome</name>
    <dbReference type="NCBI Taxonomy" id="449393"/>
    <lineage>
        <taxon>unclassified sequences</taxon>
        <taxon>metagenomes</taxon>
        <taxon>ecological metagenomes</taxon>
    </lineage>
</organism>
<reference evidence="1" key="1">
    <citation type="submission" date="2020-05" db="EMBL/GenBank/DDBJ databases">
        <authorList>
            <person name="Chiriac C."/>
            <person name="Salcher M."/>
            <person name="Ghai R."/>
            <person name="Kavagutti S V."/>
        </authorList>
    </citation>
    <scope>NUCLEOTIDE SEQUENCE</scope>
</reference>
<evidence type="ECO:0000313" key="1">
    <source>
        <dbReference type="EMBL" id="CAB4934708.1"/>
    </source>
</evidence>
<sequence>MLTAATVSPSGTRPLASLQCTAGIKNSSAPLLRAPASFWRMPPIAPTAPSGVIVPVPAIVRPFARSSGLSLSMSPSVNIRPALGPPTSLSVKSIEKSGT</sequence>
<name>A0A6J7IU04_9ZZZZ</name>
<gene>
    <name evidence="1" type="ORF">UFOPK3720_00906</name>
</gene>